<dbReference type="EnsemblMetazoa" id="SSS_6793s_mrna">
    <property type="protein sequence ID" value="KAF7494866.1"/>
    <property type="gene ID" value="SSS_6793"/>
</dbReference>
<dbReference type="OrthoDB" id="10485044at2759"/>
<sequence>MSSISLQLSLTLIVSICLMIEAQPLLYPSITSSLLVPSYSSRLNSYGRLGLYHSNSHSPIGFGHLDGYSYGQNHGGYGSRLGQGFVGNPGIGIRQSSATLANVYAPRLASTSFGLNYGSLMMLPSPYNAHQSSSLLFPSQYAYSG</sequence>
<protein>
    <submittedName>
        <fullName evidence="2 3">Uncharacterized protein</fullName>
    </submittedName>
</protein>
<dbReference type="Proteomes" id="UP000070412">
    <property type="component" value="Unassembled WGS sequence"/>
</dbReference>
<name>A0A834VFF3_SARSC</name>
<dbReference type="EMBL" id="WVUK01000051">
    <property type="protein sequence ID" value="KAF7494866.1"/>
    <property type="molecule type" value="Genomic_DNA"/>
</dbReference>
<proteinExistence type="predicted"/>
<gene>
    <name evidence="2" type="ORF">SSS_6793</name>
</gene>
<dbReference type="AlphaFoldDB" id="A0A834VFF3"/>
<feature type="chain" id="PRO_5038316209" evidence="1">
    <location>
        <begin position="23"/>
        <end position="145"/>
    </location>
</feature>
<keyword evidence="1" id="KW-0732">Signal</keyword>
<evidence type="ECO:0000313" key="3">
    <source>
        <dbReference type="EnsemblMetazoa" id="KAF7494866.1"/>
    </source>
</evidence>
<reference evidence="3" key="3">
    <citation type="submission" date="2022-06" db="UniProtKB">
        <authorList>
            <consortium name="EnsemblMetazoa"/>
        </authorList>
    </citation>
    <scope>IDENTIFICATION</scope>
</reference>
<keyword evidence="4" id="KW-1185">Reference proteome</keyword>
<feature type="signal peptide" evidence="1">
    <location>
        <begin position="1"/>
        <end position="22"/>
    </location>
</feature>
<accession>A0A834VFF3</accession>
<evidence type="ECO:0000313" key="2">
    <source>
        <dbReference type="EMBL" id="KAF7494866.1"/>
    </source>
</evidence>
<reference evidence="4" key="1">
    <citation type="journal article" date="2020" name="PLoS Negl. Trop. Dis.">
        <title>High-quality nuclear genome for Sarcoptes scabiei-A critical resource for a neglected parasite.</title>
        <authorList>
            <person name="Korhonen P.K."/>
            <person name="Gasser R.B."/>
            <person name="Ma G."/>
            <person name="Wang T."/>
            <person name="Stroehlein A.J."/>
            <person name="Young N.D."/>
            <person name="Ang C.S."/>
            <person name="Fernando D.D."/>
            <person name="Lu H.C."/>
            <person name="Taylor S."/>
            <person name="Reynolds S.L."/>
            <person name="Mofiz E."/>
            <person name="Najaraj S.H."/>
            <person name="Gowda H."/>
            <person name="Madugundu A."/>
            <person name="Renuse S."/>
            <person name="Holt D."/>
            <person name="Pandey A."/>
            <person name="Papenfuss A.T."/>
            <person name="Fischer K."/>
        </authorList>
    </citation>
    <scope>NUCLEOTIDE SEQUENCE [LARGE SCALE GENOMIC DNA]</scope>
</reference>
<evidence type="ECO:0000313" key="4">
    <source>
        <dbReference type="Proteomes" id="UP000070412"/>
    </source>
</evidence>
<organism evidence="2">
    <name type="scientific">Sarcoptes scabiei</name>
    <name type="common">Itch mite</name>
    <name type="synonym">Acarus scabiei</name>
    <dbReference type="NCBI Taxonomy" id="52283"/>
    <lineage>
        <taxon>Eukaryota</taxon>
        <taxon>Metazoa</taxon>
        <taxon>Ecdysozoa</taxon>
        <taxon>Arthropoda</taxon>
        <taxon>Chelicerata</taxon>
        <taxon>Arachnida</taxon>
        <taxon>Acari</taxon>
        <taxon>Acariformes</taxon>
        <taxon>Sarcoptiformes</taxon>
        <taxon>Astigmata</taxon>
        <taxon>Psoroptidia</taxon>
        <taxon>Sarcoptoidea</taxon>
        <taxon>Sarcoptidae</taxon>
        <taxon>Sarcoptinae</taxon>
        <taxon>Sarcoptes</taxon>
    </lineage>
</organism>
<evidence type="ECO:0000256" key="1">
    <source>
        <dbReference type="SAM" id="SignalP"/>
    </source>
</evidence>
<reference evidence="2" key="2">
    <citation type="submission" date="2020-01" db="EMBL/GenBank/DDBJ databases">
        <authorList>
            <person name="Korhonen P.K.K."/>
            <person name="Guangxu M.G."/>
            <person name="Wang T.W."/>
            <person name="Stroehlein A.J.S."/>
            <person name="Young N.D."/>
            <person name="Ang C.-S.A."/>
            <person name="Fernando D.W.F."/>
            <person name="Lu H.L."/>
            <person name="Taylor S.T."/>
            <person name="Ehtesham M.E.M."/>
            <person name="Najaraj S.H.N."/>
            <person name="Harsha G.H.G."/>
            <person name="Madugundu A.M."/>
            <person name="Renuse S.R."/>
            <person name="Holt D.H."/>
            <person name="Pandey A.P."/>
            <person name="Papenfuss A.P."/>
            <person name="Gasser R.B.G."/>
            <person name="Fischer K.F."/>
        </authorList>
    </citation>
    <scope>NUCLEOTIDE SEQUENCE</scope>
    <source>
        <strain evidence="2">SSS_KF_BRIS2020</strain>
    </source>
</reference>